<name>A0AAN8XMJ3_HALRR</name>
<evidence type="ECO:0000313" key="3">
    <source>
        <dbReference type="Proteomes" id="UP001381693"/>
    </source>
</evidence>
<keyword evidence="3" id="KW-1185">Reference proteome</keyword>
<accession>A0AAN8XMJ3</accession>
<feature type="coiled-coil region" evidence="1">
    <location>
        <begin position="45"/>
        <end position="79"/>
    </location>
</feature>
<dbReference type="Proteomes" id="UP001381693">
    <property type="component" value="Unassembled WGS sequence"/>
</dbReference>
<proteinExistence type="predicted"/>
<dbReference type="EMBL" id="JAXCGZ010000871">
    <property type="protein sequence ID" value="KAK7085511.1"/>
    <property type="molecule type" value="Genomic_DNA"/>
</dbReference>
<evidence type="ECO:0000256" key="1">
    <source>
        <dbReference type="SAM" id="Coils"/>
    </source>
</evidence>
<dbReference type="AlphaFoldDB" id="A0AAN8XMJ3"/>
<protein>
    <submittedName>
        <fullName evidence="2">Uncharacterized protein</fullName>
    </submittedName>
</protein>
<organism evidence="2 3">
    <name type="scientific">Halocaridina rubra</name>
    <name type="common">Hawaiian red shrimp</name>
    <dbReference type="NCBI Taxonomy" id="373956"/>
    <lineage>
        <taxon>Eukaryota</taxon>
        <taxon>Metazoa</taxon>
        <taxon>Ecdysozoa</taxon>
        <taxon>Arthropoda</taxon>
        <taxon>Crustacea</taxon>
        <taxon>Multicrustacea</taxon>
        <taxon>Malacostraca</taxon>
        <taxon>Eumalacostraca</taxon>
        <taxon>Eucarida</taxon>
        <taxon>Decapoda</taxon>
        <taxon>Pleocyemata</taxon>
        <taxon>Caridea</taxon>
        <taxon>Atyoidea</taxon>
        <taxon>Atyidae</taxon>
        <taxon>Halocaridina</taxon>
    </lineage>
</organism>
<comment type="caution">
    <text evidence="2">The sequence shown here is derived from an EMBL/GenBank/DDBJ whole genome shotgun (WGS) entry which is preliminary data.</text>
</comment>
<reference evidence="2 3" key="1">
    <citation type="submission" date="2023-11" db="EMBL/GenBank/DDBJ databases">
        <title>Halocaridina rubra genome assembly.</title>
        <authorList>
            <person name="Smith C."/>
        </authorList>
    </citation>
    <scope>NUCLEOTIDE SEQUENCE [LARGE SCALE GENOMIC DNA]</scope>
    <source>
        <strain evidence="2">EP-1</strain>
        <tissue evidence="2">Whole</tissue>
    </source>
</reference>
<keyword evidence="1" id="KW-0175">Coiled coil</keyword>
<evidence type="ECO:0000313" key="2">
    <source>
        <dbReference type="EMBL" id="KAK7085511.1"/>
    </source>
</evidence>
<sequence>MCLGTERKVNYSDNTLILKKKDLLHPPQVLTQIHQTYNDPIQAEVRALEEEKNSFESLIQKATAVNDKLDKLLAEQTKKDKLENLRRR</sequence>
<gene>
    <name evidence="2" type="ORF">SK128_001467</name>
</gene>